<feature type="compositionally biased region" description="Polar residues" evidence="1">
    <location>
        <begin position="80"/>
        <end position="89"/>
    </location>
</feature>
<proteinExistence type="predicted"/>
<feature type="region of interest" description="Disordered" evidence="1">
    <location>
        <begin position="18"/>
        <end position="89"/>
    </location>
</feature>
<sequence>MKGADWVEKGVTAIRIETRDSAAKGSRRNGGRRVGGKAALWRKKDRSSLASVTPWKLDHTSSLRCHRTSENRNGAGKKGSVQSPTSNRRVTVCGAVGRSGGRWGVWRKGGEQLGPGDGAEECGVKIRNIDTKRRETPGEKEEGKKKGTRRRSAGVGEKGGRGAENTRSALTRFELLVSRARIIVYVDDFGELGKDIVRYRVTVGSVCGATGPVCSGTVSGTKKEEETVATGPPAEACAPGGVGGAGKPRGTVLGPAEKLEAVKVASSLGLQGPSAPIGAQLLATGGSEDAPSVYHANLLASSNASVLQQPVLASLNTPALASMQASAEANSLDIQAMQSMDWLFKKERIYLLAQFWQQVRGHLADPEFQRGCEGGEVSPTLAVSRIVQRFRGSLDRLAAKWPTYSG</sequence>
<evidence type="ECO:0000256" key="1">
    <source>
        <dbReference type="SAM" id="MobiDB-lite"/>
    </source>
</evidence>
<dbReference type="OrthoDB" id="10257567at2759"/>
<reference evidence="2 3" key="1">
    <citation type="submission" date="2015-07" db="EMBL/GenBank/DDBJ databases">
        <title>The genome of Eufriesea mexicana.</title>
        <authorList>
            <person name="Pan H."/>
            <person name="Kapheim K."/>
        </authorList>
    </citation>
    <scope>NUCLEOTIDE SEQUENCE [LARGE SCALE GENOMIC DNA]</scope>
    <source>
        <strain evidence="2">0111107269</strain>
        <tissue evidence="2">Whole body</tissue>
    </source>
</reference>
<evidence type="ECO:0000313" key="2">
    <source>
        <dbReference type="EMBL" id="OAD53357.1"/>
    </source>
</evidence>
<name>A0A310S6R0_9HYME</name>
<organism evidence="2 3">
    <name type="scientific">Eufriesea mexicana</name>
    <dbReference type="NCBI Taxonomy" id="516756"/>
    <lineage>
        <taxon>Eukaryota</taxon>
        <taxon>Metazoa</taxon>
        <taxon>Ecdysozoa</taxon>
        <taxon>Arthropoda</taxon>
        <taxon>Hexapoda</taxon>
        <taxon>Insecta</taxon>
        <taxon>Pterygota</taxon>
        <taxon>Neoptera</taxon>
        <taxon>Endopterygota</taxon>
        <taxon>Hymenoptera</taxon>
        <taxon>Apocrita</taxon>
        <taxon>Aculeata</taxon>
        <taxon>Apoidea</taxon>
        <taxon>Anthophila</taxon>
        <taxon>Apidae</taxon>
        <taxon>Eufriesea</taxon>
    </lineage>
</organism>
<feature type="compositionally biased region" description="Basic and acidic residues" evidence="1">
    <location>
        <begin position="131"/>
        <end position="145"/>
    </location>
</feature>
<feature type="region of interest" description="Disordered" evidence="1">
    <location>
        <begin position="131"/>
        <end position="163"/>
    </location>
</feature>
<dbReference type="EMBL" id="KQ767664">
    <property type="protein sequence ID" value="OAD53357.1"/>
    <property type="molecule type" value="Genomic_DNA"/>
</dbReference>
<dbReference type="Proteomes" id="UP000250275">
    <property type="component" value="Unassembled WGS sequence"/>
</dbReference>
<keyword evidence="3" id="KW-1185">Reference proteome</keyword>
<protein>
    <submittedName>
        <fullName evidence="2">Uncharacterized protein</fullName>
    </submittedName>
</protein>
<feature type="compositionally biased region" description="Basic residues" evidence="1">
    <location>
        <begin position="25"/>
        <end position="45"/>
    </location>
</feature>
<accession>A0A310S6R0</accession>
<gene>
    <name evidence="2" type="ORF">WN48_10277</name>
</gene>
<dbReference type="AlphaFoldDB" id="A0A310S6R0"/>
<evidence type="ECO:0000313" key="3">
    <source>
        <dbReference type="Proteomes" id="UP000250275"/>
    </source>
</evidence>